<dbReference type="SUPFAM" id="SSF89796">
    <property type="entry name" value="CoA-transferase family III (CaiB/BaiF)"/>
    <property type="match status" value="1"/>
</dbReference>
<dbReference type="GO" id="GO:0008410">
    <property type="term" value="F:CoA-transferase activity"/>
    <property type="evidence" value="ECO:0007669"/>
    <property type="project" value="TreeGrafter"/>
</dbReference>
<dbReference type="PANTHER" id="PTHR48207">
    <property type="entry name" value="SUCCINATE--HYDROXYMETHYLGLUTARATE COA-TRANSFERASE"/>
    <property type="match status" value="1"/>
</dbReference>
<dbReference type="Gene3D" id="3.40.50.10540">
    <property type="entry name" value="Crotonobetainyl-coa:carnitine coa-transferase, domain 1"/>
    <property type="match status" value="1"/>
</dbReference>
<dbReference type="Pfam" id="PF02515">
    <property type="entry name" value="CoA_transf_3"/>
    <property type="match status" value="1"/>
</dbReference>
<dbReference type="PANTHER" id="PTHR48207:SF3">
    <property type="entry name" value="SUCCINATE--HYDROXYMETHYLGLUTARATE COA-TRANSFERASE"/>
    <property type="match status" value="1"/>
</dbReference>
<proteinExistence type="predicted"/>
<dbReference type="InterPro" id="IPR003673">
    <property type="entry name" value="CoA-Trfase_fam_III"/>
</dbReference>
<dbReference type="InterPro" id="IPR044855">
    <property type="entry name" value="CoA-Trfase_III_dom3_sf"/>
</dbReference>
<protein>
    <recommendedName>
        <fullName evidence="3">CoA transferase</fullName>
    </recommendedName>
</protein>
<dbReference type="AlphaFoldDB" id="A0A381N002"/>
<organism evidence="2">
    <name type="scientific">marine metagenome</name>
    <dbReference type="NCBI Taxonomy" id="408172"/>
    <lineage>
        <taxon>unclassified sequences</taxon>
        <taxon>metagenomes</taxon>
        <taxon>ecological metagenomes</taxon>
    </lineage>
</organism>
<dbReference type="InterPro" id="IPR023606">
    <property type="entry name" value="CoA-Trfase_III_dom_1_sf"/>
</dbReference>
<dbReference type="InterPro" id="IPR050483">
    <property type="entry name" value="CoA-transferase_III_domain"/>
</dbReference>
<accession>A0A381N002</accession>
<gene>
    <name evidence="2" type="ORF">METZ01_LOCUS770</name>
</gene>
<sequence length="349" mass="38100">MTDTVRRPASLEHDSSRALAGIRVVDLTQNIAGPHCTQILADLGADVIKVEPPAGDPTRQWGPPFWEGESPLFLAFNRNKRSVLLDLKSDDGKDVLERLVDRADIFVQAFRAGVIDELGFGYEEIRQRHPGMVYASVTGYGSRGPLRERPGYDPLIQAYTGIMSLTGYPEGDPARVGGSVVDVGTGIVTALGILAALREKERTGEGTHVESSLLATSLGWVSYHIQGYLASGVIPGRMGTGISMIAPYEAFHTSDGELMISAGHDGIFERLCEALKLEELKGDERFTTNPLRVANRTELHGLIEEHTCKMTTAQLRHLLDQNRVPSAPIHDMSEVVEEEQVHAEGLLEP</sequence>
<evidence type="ECO:0000313" key="2">
    <source>
        <dbReference type="EMBL" id="SUZ47916.1"/>
    </source>
</evidence>
<feature type="non-terminal residue" evidence="2">
    <location>
        <position position="349"/>
    </location>
</feature>
<evidence type="ECO:0008006" key="3">
    <source>
        <dbReference type="Google" id="ProtNLM"/>
    </source>
</evidence>
<dbReference type="EMBL" id="UINC01000042">
    <property type="protein sequence ID" value="SUZ47916.1"/>
    <property type="molecule type" value="Genomic_DNA"/>
</dbReference>
<evidence type="ECO:0000256" key="1">
    <source>
        <dbReference type="ARBA" id="ARBA00022679"/>
    </source>
</evidence>
<keyword evidence="1" id="KW-0808">Transferase</keyword>
<dbReference type="Gene3D" id="3.30.1540.10">
    <property type="entry name" value="formyl-coa transferase, domain 3"/>
    <property type="match status" value="1"/>
</dbReference>
<reference evidence="2" key="1">
    <citation type="submission" date="2018-05" db="EMBL/GenBank/DDBJ databases">
        <authorList>
            <person name="Lanie J.A."/>
            <person name="Ng W.-L."/>
            <person name="Kazmierczak K.M."/>
            <person name="Andrzejewski T.M."/>
            <person name="Davidsen T.M."/>
            <person name="Wayne K.J."/>
            <person name="Tettelin H."/>
            <person name="Glass J.I."/>
            <person name="Rusch D."/>
            <person name="Podicherti R."/>
            <person name="Tsui H.-C.T."/>
            <person name="Winkler M.E."/>
        </authorList>
    </citation>
    <scope>NUCLEOTIDE SEQUENCE</scope>
</reference>
<name>A0A381N002_9ZZZZ</name>